<dbReference type="Pfam" id="PF00483">
    <property type="entry name" value="NTP_transferase"/>
    <property type="match status" value="1"/>
</dbReference>
<dbReference type="PANTHER" id="PTHR42883">
    <property type="entry name" value="GLUCOSE-1-PHOSPHATE THYMIDYLTRANSFERASE"/>
    <property type="match status" value="1"/>
</dbReference>
<dbReference type="CDD" id="cd04189">
    <property type="entry name" value="G1P_TT_long"/>
    <property type="match status" value="1"/>
</dbReference>
<dbReference type="SUPFAM" id="SSF53448">
    <property type="entry name" value="Nucleotide-diphospho-sugar transferases"/>
    <property type="match status" value="1"/>
</dbReference>
<accession>A0ABV9ECD2</accession>
<feature type="domain" description="Nucleotidyl transferase" evidence="1">
    <location>
        <begin position="2"/>
        <end position="233"/>
    </location>
</feature>
<keyword evidence="2" id="KW-0548">Nucleotidyltransferase</keyword>
<proteinExistence type="predicted"/>
<dbReference type="NCBIfam" id="TIGR01208">
    <property type="entry name" value="rmlA_long"/>
    <property type="match status" value="1"/>
</dbReference>
<reference evidence="3" key="1">
    <citation type="journal article" date="2019" name="Int. J. Syst. Evol. Microbiol.">
        <title>The Global Catalogue of Microorganisms (GCM) 10K type strain sequencing project: providing services to taxonomists for standard genome sequencing and annotation.</title>
        <authorList>
            <consortium name="The Broad Institute Genomics Platform"/>
            <consortium name="The Broad Institute Genome Sequencing Center for Infectious Disease"/>
            <person name="Wu L."/>
            <person name="Ma J."/>
        </authorList>
    </citation>
    <scope>NUCLEOTIDE SEQUENCE [LARGE SCALE GENOMIC DNA]</scope>
    <source>
        <strain evidence="3">CCUG 49560</strain>
    </source>
</reference>
<dbReference type="Proteomes" id="UP001595891">
    <property type="component" value="Unassembled WGS sequence"/>
</dbReference>
<keyword evidence="3" id="KW-1185">Reference proteome</keyword>
<evidence type="ECO:0000259" key="1">
    <source>
        <dbReference type="Pfam" id="PF00483"/>
    </source>
</evidence>
<gene>
    <name evidence="2" type="ORF">ACFO8L_09295</name>
</gene>
<comment type="caution">
    <text evidence="2">The sequence shown here is derived from an EMBL/GenBank/DDBJ whole genome shotgun (WGS) entry which is preliminary data.</text>
</comment>
<sequence>MKALVLSGGTGSRSRPFSYSMSGQLVSVGGRTVLEHCLDNLLRLGITDVGIVVGAQCAEISALLAAGAERGQRVTRIPQAEPLGPAHCVRLARDFLGDDDFLMVLGDNILLGGGGMARMVESFRNRRPAAQVELVPVADPGEHGIAELDRDGRVVRLVDRPAVPRGNLAIMGVYLFTPAVHEAVRAVTPSARGELEITDAIQWLVEHGHDVRGKVFDGYWKDTGRIDDLLDANWVLLAAATPKNDGEVDEASTLSGRVVIEAGASIVRSSVTGPAYVGAGSVVVDSRVGPSTAIGAGCAITRCGIENSIVLDAAMVNDLQGVDGSVIGRSAQVERGVGEFAQVERGAGEFARHRLAIGGRAGAEVAA</sequence>
<dbReference type="InterPro" id="IPR029044">
    <property type="entry name" value="Nucleotide-diphossugar_trans"/>
</dbReference>
<organism evidence="2 3">
    <name type="scientific">Sphaerisporangium corydalis</name>
    <dbReference type="NCBI Taxonomy" id="1441875"/>
    <lineage>
        <taxon>Bacteria</taxon>
        <taxon>Bacillati</taxon>
        <taxon>Actinomycetota</taxon>
        <taxon>Actinomycetes</taxon>
        <taxon>Streptosporangiales</taxon>
        <taxon>Streptosporangiaceae</taxon>
        <taxon>Sphaerisporangium</taxon>
    </lineage>
</organism>
<dbReference type="GO" id="GO:0008879">
    <property type="term" value="F:glucose-1-phosphate thymidylyltransferase activity"/>
    <property type="evidence" value="ECO:0007669"/>
    <property type="project" value="UniProtKB-EC"/>
</dbReference>
<dbReference type="EC" id="2.7.7.24" evidence="2"/>
<dbReference type="PANTHER" id="PTHR42883:SF2">
    <property type="entry name" value="THYMIDYLYLTRANSFERASE"/>
    <property type="match status" value="1"/>
</dbReference>
<protein>
    <submittedName>
        <fullName evidence="2">Glucose-1-phosphate thymidylyltransferase</fullName>
        <ecNumber evidence="2">2.7.7.24</ecNumber>
    </submittedName>
</protein>
<keyword evidence="2" id="KW-0808">Transferase</keyword>
<dbReference type="InterPro" id="IPR005908">
    <property type="entry name" value="G1P_thy_trans_l"/>
</dbReference>
<dbReference type="EMBL" id="JBHSFN010000004">
    <property type="protein sequence ID" value="MFC4586267.1"/>
    <property type="molecule type" value="Genomic_DNA"/>
</dbReference>
<dbReference type="Gene3D" id="3.90.550.10">
    <property type="entry name" value="Spore Coat Polysaccharide Biosynthesis Protein SpsA, Chain A"/>
    <property type="match status" value="1"/>
</dbReference>
<name>A0ABV9ECD2_9ACTN</name>
<dbReference type="Gene3D" id="2.160.10.10">
    <property type="entry name" value="Hexapeptide repeat proteins"/>
    <property type="match status" value="1"/>
</dbReference>
<dbReference type="RefSeq" id="WP_262843610.1">
    <property type="nucleotide sequence ID" value="NZ_JANZYP010000020.1"/>
</dbReference>
<evidence type="ECO:0000313" key="2">
    <source>
        <dbReference type="EMBL" id="MFC4586267.1"/>
    </source>
</evidence>
<evidence type="ECO:0000313" key="3">
    <source>
        <dbReference type="Proteomes" id="UP001595891"/>
    </source>
</evidence>
<dbReference type="InterPro" id="IPR005835">
    <property type="entry name" value="NTP_transferase_dom"/>
</dbReference>